<name>A0A9W7AY42_9STRA</name>
<feature type="coiled-coil region" evidence="1">
    <location>
        <begin position="566"/>
        <end position="593"/>
    </location>
</feature>
<evidence type="ECO:0000313" key="3">
    <source>
        <dbReference type="EMBL" id="GMH76524.1"/>
    </source>
</evidence>
<keyword evidence="1" id="KW-0175">Coiled coil</keyword>
<dbReference type="PANTHER" id="PTHR14919">
    <property type="entry name" value="KPL2-RELATED"/>
    <property type="match status" value="1"/>
</dbReference>
<feature type="region of interest" description="Disordered" evidence="2">
    <location>
        <begin position="643"/>
        <end position="715"/>
    </location>
</feature>
<dbReference type="InterPro" id="IPR052634">
    <property type="entry name" value="Sperm_flagellar-bone_growth"/>
</dbReference>
<feature type="region of interest" description="Disordered" evidence="2">
    <location>
        <begin position="45"/>
        <end position="72"/>
    </location>
</feature>
<dbReference type="EMBL" id="BRXZ01001681">
    <property type="protein sequence ID" value="GMH76524.1"/>
    <property type="molecule type" value="Genomic_DNA"/>
</dbReference>
<evidence type="ECO:0000256" key="1">
    <source>
        <dbReference type="SAM" id="Coils"/>
    </source>
</evidence>
<feature type="non-terminal residue" evidence="3">
    <location>
        <position position="1"/>
    </location>
</feature>
<reference evidence="3" key="1">
    <citation type="submission" date="2022-07" db="EMBL/GenBank/DDBJ databases">
        <title>Genome analysis of Parmales, a sister group of diatoms, reveals the evolutionary specialization of diatoms from phago-mixotrophs to photoautotrophs.</title>
        <authorList>
            <person name="Ban H."/>
            <person name="Sato S."/>
            <person name="Yoshikawa S."/>
            <person name="Kazumasa Y."/>
            <person name="Nakamura Y."/>
            <person name="Ichinomiya M."/>
            <person name="Saitoh K."/>
            <person name="Sato N."/>
            <person name="Blanc-Mathieu R."/>
            <person name="Endo H."/>
            <person name="Kuwata A."/>
            <person name="Ogata H."/>
        </authorList>
    </citation>
    <scope>NUCLEOTIDE SEQUENCE</scope>
</reference>
<protein>
    <submittedName>
        <fullName evidence="3">Uncharacterized protein</fullName>
    </submittedName>
</protein>
<feature type="compositionally biased region" description="Pro residues" evidence="2">
    <location>
        <begin position="51"/>
        <end position="60"/>
    </location>
</feature>
<sequence>LLNFEIVDTCLRNSGVNFSPKQSVPLIITEARGAASDLLLKIKKAKELQDNPPPKPPPPSTLSVRPKKFDRPPMTDWGLDDFMLKTMDKIGTHNFNKLDEEINLRRFHDTQRLEERKQLRREEIEDMDNKERVKVRIKTELQRARDRAAFMDKWIEEGRESWQVNEDKRVEREKHLLEYEIAVVAKKDAIKENNRLIHQHDGKSNVSSFERNMKRLGVGNDDTDPTTFRPSHESGLNYLQRLDETVKEANLNPTGNYETMENLHRAEKVNKKARKERETRRRKMLVDQSIAQRELSKRESHGMMMEGLAASAKKTRAEHRETWMLKKKKEIDARETDQRVDMMATVRISNQESLLKDFFAKTALEQEAPESQQKKQGRLDEIAKIKADAKAKKRVNATAVCNHAVDKLLDLVEIICGERKQLEGPIAPQLYRDLRKLYVSNKPFFEPPPIEDDDEWNMLEECKGYVEGSGWIDGEEGGDWGFPELPLPPPNPTENPLTGCETPDYAVTVKAALCGLARDDEAIKEYVAWTLYEYASFLRRGDENWEIVCGNHTQILKMDTADNTDLQEIEDAIDLLEEDLGDVAEERVEAARDVCDGSSGRAKEWIAALMGEREEGLRGLCSMVVEDATVKLNELRARRLVEASVEEPTPEEEPTKDSIVDDENADADGEEKKEESLAAASQATEETEDEETKERRRETEENVAMSEEEVKEKERVREIQRRADLKEAADASFPKFLATLNQTMATSPFLQESSLPTASVVSTAEALLSDYSEKDDMDGYYETVSVVCSMAALLARLSFRANRMSSASEAVTEKLLSSLNAMCTRRAKFETDSIVELAARIGDAASTGWKAELNFQMDLSKDERVCKDADFPGVVFDTRGERISIEFVQLLATRFKKVTKGNSTISYDSFLKVFQRVVGDGQGVSTWEWTDSKRLLTIGKLFDPNETGRIPWKKVIHSLVCHFLPSLPSIEELRDMAVGVKGDKGLPVFKKDGFWTVARGTFFNMRFWFEEGERAVTQDMGRKIKEVYATVFQDNESVEFTELLLAWSAVEGPDKGVGLLRGITSICGAADVELKPGGSGPMGPTVSLSELEGIISFDYSNPKGNLSYANSAFMAAGGEGDGKVSFSSLRKVVKGEWNALELVRVF</sequence>
<evidence type="ECO:0000313" key="4">
    <source>
        <dbReference type="Proteomes" id="UP001165082"/>
    </source>
</evidence>
<dbReference type="Proteomes" id="UP001165082">
    <property type="component" value="Unassembled WGS sequence"/>
</dbReference>
<proteinExistence type="predicted"/>
<dbReference type="PANTHER" id="PTHR14919:SF0">
    <property type="entry name" value="SPERM FLAGELLAR PROTEIN 2"/>
    <property type="match status" value="1"/>
</dbReference>
<gene>
    <name evidence="3" type="ORF">TrRE_jg7403</name>
</gene>
<comment type="caution">
    <text evidence="3">The sequence shown here is derived from an EMBL/GenBank/DDBJ whole genome shotgun (WGS) entry which is preliminary data.</text>
</comment>
<keyword evidence="4" id="KW-1185">Reference proteome</keyword>
<organism evidence="3 4">
    <name type="scientific">Triparma retinervis</name>
    <dbReference type="NCBI Taxonomy" id="2557542"/>
    <lineage>
        <taxon>Eukaryota</taxon>
        <taxon>Sar</taxon>
        <taxon>Stramenopiles</taxon>
        <taxon>Ochrophyta</taxon>
        <taxon>Bolidophyceae</taxon>
        <taxon>Parmales</taxon>
        <taxon>Triparmaceae</taxon>
        <taxon>Triparma</taxon>
    </lineage>
</organism>
<feature type="compositionally biased region" description="Acidic residues" evidence="2">
    <location>
        <begin position="660"/>
        <end position="669"/>
    </location>
</feature>
<feature type="coiled-coil region" evidence="1">
    <location>
        <begin position="110"/>
        <end position="147"/>
    </location>
</feature>
<dbReference type="AlphaFoldDB" id="A0A9W7AY42"/>
<dbReference type="OrthoDB" id="62528at2759"/>
<evidence type="ECO:0000256" key="2">
    <source>
        <dbReference type="SAM" id="MobiDB-lite"/>
    </source>
</evidence>
<accession>A0A9W7AY42</accession>